<evidence type="ECO:0000313" key="1">
    <source>
        <dbReference type="EMBL" id="QJA46596.1"/>
    </source>
</evidence>
<dbReference type="EMBL" id="MT144015">
    <property type="protein sequence ID" value="QJA46596.1"/>
    <property type="molecule type" value="Genomic_DNA"/>
</dbReference>
<name>A0A6H1ZFA0_9ZZZZ</name>
<dbReference type="AlphaFoldDB" id="A0A6H1ZFA0"/>
<organism evidence="1">
    <name type="scientific">viral metagenome</name>
    <dbReference type="NCBI Taxonomy" id="1070528"/>
    <lineage>
        <taxon>unclassified sequences</taxon>
        <taxon>metagenomes</taxon>
        <taxon>organismal metagenomes</taxon>
    </lineage>
</organism>
<accession>A0A6H1ZFA0</accession>
<dbReference type="EMBL" id="MT144606">
    <property type="protein sequence ID" value="QJH94800.1"/>
    <property type="molecule type" value="Genomic_DNA"/>
</dbReference>
<sequence>MMLRLEDVIKRLETAERELRDVKARAGLTPLIPQRGIQPTKFQPPVAPRTPPSGIADAEIWYDDEVDAYRGQASGTQMFFMTNLRSDGLPIFAGTFMGIELVGGAGVTLTPSGSAIQLEASGAGGMFTNLPYVMMSNTSSLSAERALTAGSLMALDDGGANAAVTLNTFTDYLVQGSRISGSAMSLDIRGVLKASVAGSLSGRQVVVSVYVPSMGGGNGAADGAPGAAPNNAEYVVLSASATLSQERALTAGSLIQVNDAGAGNAVTLNAFADYLAQGSRISGTAMSLDVRGTGYASLTGSLSGRQAVVTIHTASEAHPPLQALSGSLLLAQHAFTHPHAGLSGIGIDDHHARDHASTHHSGGADALALQSVAGSLLLAQHAFTHAHAGLSGIDVDDHHARDHASTHHSGGADEIALQSVAGSLLLAQHAFTHAHANLSGIGASDHHAPFDPTGLAPNADGYIVASQSGSLSQARTITAGSLIALDDAGAGSTVTLNSFNDYLVQGSRISGSAMALDARGTGYASLQGSLSGRHVVLTTFVPSMAGGGGGGDSTPHKLVLMLPAAGFMPGVATDDISWHIPCPAASKFSAYKARGKVASSTAMTFQVEDYNSSGTSQWTENIAISVSGSYVSGNLSATRSMADGNYLKLDITTANNYDARDWVIEVVGTYD</sequence>
<reference evidence="1" key="1">
    <citation type="submission" date="2020-03" db="EMBL/GenBank/DDBJ databases">
        <title>The deep terrestrial virosphere.</title>
        <authorList>
            <person name="Holmfeldt K."/>
            <person name="Nilsson E."/>
            <person name="Simone D."/>
            <person name="Lopez-Fernandez M."/>
            <person name="Wu X."/>
            <person name="de Brujin I."/>
            <person name="Lundin D."/>
            <person name="Andersson A."/>
            <person name="Bertilsson S."/>
            <person name="Dopson M."/>
        </authorList>
    </citation>
    <scope>NUCLEOTIDE SEQUENCE</scope>
    <source>
        <strain evidence="1">TM448A00456</strain>
        <strain evidence="2">TM448B00301</strain>
    </source>
</reference>
<protein>
    <submittedName>
        <fullName evidence="1">Uncharacterized protein</fullName>
    </submittedName>
</protein>
<proteinExistence type="predicted"/>
<evidence type="ECO:0000313" key="2">
    <source>
        <dbReference type="EMBL" id="QJH94800.1"/>
    </source>
</evidence>
<gene>
    <name evidence="1" type="ORF">TM448A00456_0036</name>
    <name evidence="2" type="ORF">TM448B00301_0042</name>
</gene>